<evidence type="ECO:0000313" key="1">
    <source>
        <dbReference type="EMBL" id="KAI5665922.1"/>
    </source>
</evidence>
<name>A0ACC0AY29_CATRO</name>
<protein>
    <submittedName>
        <fullName evidence="1">Uncharacterized protein</fullName>
    </submittedName>
</protein>
<keyword evidence="2" id="KW-1185">Reference proteome</keyword>
<evidence type="ECO:0000313" key="2">
    <source>
        <dbReference type="Proteomes" id="UP001060085"/>
    </source>
</evidence>
<organism evidence="1 2">
    <name type="scientific">Catharanthus roseus</name>
    <name type="common">Madagascar periwinkle</name>
    <name type="synonym">Vinca rosea</name>
    <dbReference type="NCBI Taxonomy" id="4058"/>
    <lineage>
        <taxon>Eukaryota</taxon>
        <taxon>Viridiplantae</taxon>
        <taxon>Streptophyta</taxon>
        <taxon>Embryophyta</taxon>
        <taxon>Tracheophyta</taxon>
        <taxon>Spermatophyta</taxon>
        <taxon>Magnoliopsida</taxon>
        <taxon>eudicotyledons</taxon>
        <taxon>Gunneridae</taxon>
        <taxon>Pentapetalae</taxon>
        <taxon>asterids</taxon>
        <taxon>lamiids</taxon>
        <taxon>Gentianales</taxon>
        <taxon>Apocynaceae</taxon>
        <taxon>Rauvolfioideae</taxon>
        <taxon>Vinceae</taxon>
        <taxon>Catharanthinae</taxon>
        <taxon>Catharanthus</taxon>
    </lineage>
</organism>
<sequence length="141" mass="14918">MAAACMGYIYTYTLILSLISAHLLIPFAEGRQMKALFTKEKLNSFQEAPPTAAASDPNAISVTTSSNNKNGGFGTRRLSLSLSSTTTDFKPTAPGNSPGVGHSHHVVNTLSSTPDDFKPTNPGRSPGVGHSFHTMKKQPNA</sequence>
<dbReference type="EMBL" id="CM044704">
    <property type="protein sequence ID" value="KAI5665922.1"/>
    <property type="molecule type" value="Genomic_DNA"/>
</dbReference>
<comment type="caution">
    <text evidence="1">The sequence shown here is derived from an EMBL/GenBank/DDBJ whole genome shotgun (WGS) entry which is preliminary data.</text>
</comment>
<proteinExistence type="predicted"/>
<dbReference type="Proteomes" id="UP001060085">
    <property type="component" value="Linkage Group LG04"/>
</dbReference>
<reference evidence="2" key="1">
    <citation type="journal article" date="2023" name="Nat. Plants">
        <title>Single-cell RNA sequencing provides a high-resolution roadmap for understanding the multicellular compartmentation of specialized metabolism.</title>
        <authorList>
            <person name="Sun S."/>
            <person name="Shen X."/>
            <person name="Li Y."/>
            <person name="Li Y."/>
            <person name="Wang S."/>
            <person name="Li R."/>
            <person name="Zhang H."/>
            <person name="Shen G."/>
            <person name="Guo B."/>
            <person name="Wei J."/>
            <person name="Xu J."/>
            <person name="St-Pierre B."/>
            <person name="Chen S."/>
            <person name="Sun C."/>
        </authorList>
    </citation>
    <scope>NUCLEOTIDE SEQUENCE [LARGE SCALE GENOMIC DNA]</scope>
</reference>
<accession>A0ACC0AY29</accession>
<gene>
    <name evidence="1" type="ORF">M9H77_15775</name>
</gene>